<dbReference type="AlphaFoldDB" id="A0A1B6CQH8"/>
<feature type="domain" description="Major facilitator superfamily (MFS) profile" evidence="6">
    <location>
        <begin position="86"/>
        <end position="535"/>
    </location>
</feature>
<feature type="transmembrane region" description="Helical" evidence="5">
    <location>
        <begin position="360"/>
        <end position="381"/>
    </location>
</feature>
<evidence type="ECO:0000256" key="2">
    <source>
        <dbReference type="ARBA" id="ARBA00022692"/>
    </source>
</evidence>
<keyword evidence="3 5" id="KW-1133">Transmembrane helix</keyword>
<dbReference type="InterPro" id="IPR020846">
    <property type="entry name" value="MFS_dom"/>
</dbReference>
<proteinExistence type="predicted"/>
<dbReference type="Gene3D" id="1.20.1250.20">
    <property type="entry name" value="MFS general substrate transporter like domains"/>
    <property type="match status" value="1"/>
</dbReference>
<feature type="transmembrane region" description="Helical" evidence="5">
    <location>
        <begin position="423"/>
        <end position="441"/>
    </location>
</feature>
<evidence type="ECO:0000256" key="4">
    <source>
        <dbReference type="ARBA" id="ARBA00023136"/>
    </source>
</evidence>
<evidence type="ECO:0000313" key="7">
    <source>
        <dbReference type="EMBL" id="JAS15732.1"/>
    </source>
</evidence>
<organism evidence="7">
    <name type="scientific">Clastoptera arizonana</name>
    <name type="common">Arizona spittle bug</name>
    <dbReference type="NCBI Taxonomy" id="38151"/>
    <lineage>
        <taxon>Eukaryota</taxon>
        <taxon>Metazoa</taxon>
        <taxon>Ecdysozoa</taxon>
        <taxon>Arthropoda</taxon>
        <taxon>Hexapoda</taxon>
        <taxon>Insecta</taxon>
        <taxon>Pterygota</taxon>
        <taxon>Neoptera</taxon>
        <taxon>Paraneoptera</taxon>
        <taxon>Hemiptera</taxon>
        <taxon>Auchenorrhyncha</taxon>
        <taxon>Cercopoidea</taxon>
        <taxon>Clastopteridae</taxon>
        <taxon>Clastoptera</taxon>
    </lineage>
</organism>
<feature type="transmembrane region" description="Helical" evidence="5">
    <location>
        <begin position="393"/>
        <end position="416"/>
    </location>
</feature>
<feature type="transmembrane region" description="Helical" evidence="5">
    <location>
        <begin position="213"/>
        <end position="233"/>
    </location>
</feature>
<dbReference type="PROSITE" id="PS50850">
    <property type="entry name" value="MFS"/>
    <property type="match status" value="1"/>
</dbReference>
<dbReference type="SUPFAM" id="SSF103473">
    <property type="entry name" value="MFS general substrate transporter"/>
    <property type="match status" value="1"/>
</dbReference>
<evidence type="ECO:0000259" key="6">
    <source>
        <dbReference type="PROSITE" id="PS50850"/>
    </source>
</evidence>
<accession>A0A1B6CQH8</accession>
<evidence type="ECO:0000256" key="1">
    <source>
        <dbReference type="ARBA" id="ARBA00004141"/>
    </source>
</evidence>
<comment type="subcellular location">
    <subcellularLocation>
        <location evidence="1">Membrane</location>
        <topology evidence="1">Multi-pass membrane protein</topology>
    </subcellularLocation>
</comment>
<dbReference type="InterPro" id="IPR036259">
    <property type="entry name" value="MFS_trans_sf"/>
</dbReference>
<protein>
    <recommendedName>
        <fullName evidence="6">Major facilitator superfamily (MFS) profile domain-containing protein</fullName>
    </recommendedName>
</protein>
<feature type="transmembrane region" description="Helical" evidence="5">
    <location>
        <begin position="245"/>
        <end position="267"/>
    </location>
</feature>
<feature type="transmembrane region" description="Helical" evidence="5">
    <location>
        <begin position="447"/>
        <end position="468"/>
    </location>
</feature>
<feature type="transmembrane region" description="Helical" evidence="5">
    <location>
        <begin position="188"/>
        <end position="207"/>
    </location>
</feature>
<dbReference type="GO" id="GO:0016020">
    <property type="term" value="C:membrane"/>
    <property type="evidence" value="ECO:0007669"/>
    <property type="project" value="UniProtKB-SubCell"/>
</dbReference>
<dbReference type="PANTHER" id="PTHR24064">
    <property type="entry name" value="SOLUTE CARRIER FAMILY 22 MEMBER"/>
    <property type="match status" value="1"/>
</dbReference>
<dbReference type="GO" id="GO:0022857">
    <property type="term" value="F:transmembrane transporter activity"/>
    <property type="evidence" value="ECO:0007669"/>
    <property type="project" value="InterPro"/>
</dbReference>
<keyword evidence="2 5" id="KW-0812">Transmembrane</keyword>
<gene>
    <name evidence="7" type="ORF">g.32258</name>
</gene>
<feature type="transmembrane region" description="Helical" evidence="5">
    <location>
        <begin position="507"/>
        <end position="530"/>
    </location>
</feature>
<dbReference type="EMBL" id="GEDC01021566">
    <property type="protein sequence ID" value="JAS15732.1"/>
    <property type="molecule type" value="Transcribed_RNA"/>
</dbReference>
<reference evidence="7" key="1">
    <citation type="submission" date="2015-12" db="EMBL/GenBank/DDBJ databases">
        <title>De novo transcriptome assembly of four potential Pierce s Disease insect vectors from Arizona vineyards.</title>
        <authorList>
            <person name="Tassone E.E."/>
        </authorList>
    </citation>
    <scope>NUCLEOTIDE SEQUENCE</scope>
</reference>
<sequence length="563" mass="62996">MAEAQLVPNRVSQEEQTEVLEKTLEKVGNEGWWVWCVFFMASTPGLFNAAHIMSYVFLSHTPTHWCQIDELVATNWTNQQIISVSTIGGNSSTSFCSYYDWNYTYLAQLEYQEALKYTSQSPKPKLIPCKKYDYDETVPKSSIVSEWDLVCENAALRSNAQVSIAIGKFVGGFIFGFIADKFGRKRSFVLSCLLYIVSGPAAGFTQSFLVFTIARFFIGIAGSGVYESAYTILTEIAVKKRRTIFGCTFNMSYPVGYITLAIIAFYFQSWRSLQYAISIPTLFLLIHCWFIPESPRWLLAQGRRADAWQVIQGVEKSLIPDDFFHNSKIGVEGSNKSKSWFKRLMLSMGKLLSIFNNKELCSRIIICYITWFGAALSYYAIALNADNFTANRYMYVALNGLTEAPSYILPLLLLTFLGRKSAASLLFLVCGSALISILSLSPEDKDVIVIVAMLGRFCISAVFAVIILHTSELFPTSNRNTAIGTSLTMSQLGSIGAPYIVDVLGAYGWYIPSTICGCLSLLSGLLILLLPETKDKPLFDNIEDLKETHHNDRVSIKNCCFFS</sequence>
<feature type="transmembrane region" description="Helical" evidence="5">
    <location>
        <begin position="32"/>
        <end position="58"/>
    </location>
</feature>
<evidence type="ECO:0000256" key="3">
    <source>
        <dbReference type="ARBA" id="ARBA00022989"/>
    </source>
</evidence>
<dbReference type="Pfam" id="PF00083">
    <property type="entry name" value="Sugar_tr"/>
    <property type="match status" value="1"/>
</dbReference>
<name>A0A1B6CQH8_9HEMI</name>
<dbReference type="CDD" id="cd17317">
    <property type="entry name" value="MFS_SLC22"/>
    <property type="match status" value="1"/>
</dbReference>
<keyword evidence="4 5" id="KW-0472">Membrane</keyword>
<evidence type="ECO:0000256" key="5">
    <source>
        <dbReference type="SAM" id="Phobius"/>
    </source>
</evidence>
<dbReference type="InterPro" id="IPR005828">
    <property type="entry name" value="MFS_sugar_transport-like"/>
</dbReference>